<organism evidence="7 8">
    <name type="scientific">Alternaria dauci</name>
    <dbReference type="NCBI Taxonomy" id="48095"/>
    <lineage>
        <taxon>Eukaryota</taxon>
        <taxon>Fungi</taxon>
        <taxon>Dikarya</taxon>
        <taxon>Ascomycota</taxon>
        <taxon>Pezizomycotina</taxon>
        <taxon>Dothideomycetes</taxon>
        <taxon>Pleosporomycetidae</taxon>
        <taxon>Pleosporales</taxon>
        <taxon>Pleosporineae</taxon>
        <taxon>Pleosporaceae</taxon>
        <taxon>Alternaria</taxon>
        <taxon>Alternaria sect. Porri</taxon>
    </lineage>
</organism>
<evidence type="ECO:0000313" key="7">
    <source>
        <dbReference type="EMBL" id="KAL1796993.1"/>
    </source>
</evidence>
<feature type="region of interest" description="Disordered" evidence="5">
    <location>
        <begin position="1"/>
        <end position="68"/>
    </location>
</feature>
<keyword evidence="8" id="KW-1185">Reference proteome</keyword>
<keyword evidence="2 6" id="KW-0812">Transmembrane</keyword>
<dbReference type="RefSeq" id="XP_069307577.1">
    <property type="nucleotide sequence ID" value="XM_069451748.1"/>
</dbReference>
<feature type="transmembrane region" description="Helical" evidence="6">
    <location>
        <begin position="101"/>
        <end position="118"/>
    </location>
</feature>
<feature type="compositionally biased region" description="Basic residues" evidence="5">
    <location>
        <begin position="1"/>
        <end position="10"/>
    </location>
</feature>
<dbReference type="EMBL" id="JBHGVX010000004">
    <property type="protein sequence ID" value="KAL1796993.1"/>
    <property type="molecule type" value="Genomic_DNA"/>
</dbReference>
<protein>
    <recommendedName>
        <fullName evidence="9">Acetyl-coenzyme A transporter 1</fullName>
    </recommendedName>
</protein>
<evidence type="ECO:0000256" key="5">
    <source>
        <dbReference type="SAM" id="MobiDB-lite"/>
    </source>
</evidence>
<feature type="transmembrane region" description="Helical" evidence="6">
    <location>
        <begin position="428"/>
        <end position="453"/>
    </location>
</feature>
<dbReference type="PANTHER" id="PTHR12778:SF9">
    <property type="entry name" value="ACETYL-COENZYME A TRANSPORTER 1"/>
    <property type="match status" value="1"/>
</dbReference>
<keyword evidence="3 6" id="KW-1133">Transmembrane helix</keyword>
<dbReference type="InterPro" id="IPR036259">
    <property type="entry name" value="MFS_trans_sf"/>
</dbReference>
<evidence type="ECO:0000313" key="8">
    <source>
        <dbReference type="Proteomes" id="UP001578633"/>
    </source>
</evidence>
<reference evidence="7 8" key="1">
    <citation type="submission" date="2024-09" db="EMBL/GenBank/DDBJ databases">
        <title>T2T genomes of carrot and Alternaria dauci and their utility for understanding host-pathogen interaction during carrot leaf blight disease.</title>
        <authorList>
            <person name="Liu W."/>
            <person name="Xu S."/>
            <person name="Ou C."/>
            <person name="Liu X."/>
            <person name="Zhuang F."/>
            <person name="Deng X.W."/>
        </authorList>
    </citation>
    <scope>NUCLEOTIDE SEQUENCE [LARGE SCALE GENOMIC DNA]</scope>
    <source>
        <strain evidence="7 8">A2016</strain>
    </source>
</reference>
<sequence>MSKRASRSKNRGSVIREQSSTDSLQEKKKNGNANSTAMNSVMLEHRRKHASFESTSPSSQAASLMGNSNFSLDDEVPKLGEEEEGPSKGFFELSKKDQSNFLLLVLLYFLQGIPMGLAHGSVPFLLKHSVSYAAIGVFSLAAYPYSLKLLWSPIVDAVWSPRVGRRKSWILPIQTISGFSMIWLGRNINRMMKEAGESDSGVWTFTWWWFALVFLCATQDIAVDGWALTLLSKENLAYASTAQTVGLTAGQFLSYTVFLAFNSKDFANQWFRSTPKETGIMELDGYLSFWGWAYLIVTLGLAVMKREDRDKNGDGIAEVYRTMWGILKLKNIQSFIIIHLIAKIGFQANDAVTSLKLLDKGLKQEQLSLVILVDFPVEVFLGYYIGKWCQTYPPMHIWCWSFIGRLVAAGFAQFVVSIFPVGGASSGFLMLVIAEHVLSTFMNTVMFVAVSAFHAKISDPLIGGTYMTLLATVSNLGGTFPRYFVLKAVDMFTSATCIPPTDTPKADLLKGPLITQAFSCSLEAEKHRCQEGGGTCNVTTDGYYIVNILCIVIGVVTFWGYIKPAVMRIQALPLKAWRIAG</sequence>
<feature type="transmembrane region" description="Helical" evidence="6">
    <location>
        <begin position="168"/>
        <end position="185"/>
    </location>
</feature>
<evidence type="ECO:0000256" key="4">
    <source>
        <dbReference type="ARBA" id="ARBA00023136"/>
    </source>
</evidence>
<gene>
    <name evidence="7" type="ORF">ACET3X_005533</name>
</gene>
<feature type="transmembrane region" description="Helical" evidence="6">
    <location>
        <begin position="465"/>
        <end position="484"/>
    </location>
</feature>
<evidence type="ECO:0000256" key="2">
    <source>
        <dbReference type="ARBA" id="ARBA00022692"/>
    </source>
</evidence>
<feature type="transmembrane region" description="Helical" evidence="6">
    <location>
        <begin position="542"/>
        <end position="562"/>
    </location>
</feature>
<dbReference type="GeneID" id="96085855"/>
<feature type="transmembrane region" description="Helical" evidence="6">
    <location>
        <begin position="205"/>
        <end position="223"/>
    </location>
</feature>
<evidence type="ECO:0000256" key="6">
    <source>
        <dbReference type="SAM" id="Phobius"/>
    </source>
</evidence>
<proteinExistence type="predicted"/>
<dbReference type="SUPFAM" id="SSF103473">
    <property type="entry name" value="MFS general substrate transporter"/>
    <property type="match status" value="1"/>
</dbReference>
<evidence type="ECO:0008006" key="9">
    <source>
        <dbReference type="Google" id="ProtNLM"/>
    </source>
</evidence>
<dbReference type="Proteomes" id="UP001578633">
    <property type="component" value="Chromosome 4"/>
</dbReference>
<feature type="transmembrane region" description="Helical" evidence="6">
    <location>
        <begin position="366"/>
        <end position="385"/>
    </location>
</feature>
<dbReference type="InterPro" id="IPR004752">
    <property type="entry name" value="AmpG_permease/AT-1"/>
</dbReference>
<feature type="compositionally biased region" description="Polar residues" evidence="5">
    <location>
        <begin position="52"/>
        <end position="68"/>
    </location>
</feature>
<name>A0ABR3ULR7_9PLEO</name>
<comment type="subcellular location">
    <subcellularLocation>
        <location evidence="1">Membrane</location>
        <topology evidence="1">Multi-pass membrane protein</topology>
    </subcellularLocation>
</comment>
<accession>A0ABR3ULR7</accession>
<dbReference type="Pfam" id="PF13000">
    <property type="entry name" value="Acatn"/>
    <property type="match status" value="3"/>
</dbReference>
<keyword evidence="4 6" id="KW-0472">Membrane</keyword>
<dbReference type="PANTHER" id="PTHR12778">
    <property type="entry name" value="SOLUTE CARRIER FAMILY 33 ACETYL-COA TRANSPORTER -RELATED"/>
    <property type="match status" value="1"/>
</dbReference>
<feature type="transmembrane region" description="Helical" evidence="6">
    <location>
        <begin position="235"/>
        <end position="261"/>
    </location>
</feature>
<evidence type="ECO:0000256" key="3">
    <source>
        <dbReference type="ARBA" id="ARBA00022989"/>
    </source>
</evidence>
<feature type="transmembrane region" description="Helical" evidence="6">
    <location>
        <begin position="130"/>
        <end position="147"/>
    </location>
</feature>
<evidence type="ECO:0000256" key="1">
    <source>
        <dbReference type="ARBA" id="ARBA00004141"/>
    </source>
</evidence>
<feature type="transmembrane region" description="Helical" evidence="6">
    <location>
        <begin position="397"/>
        <end position="422"/>
    </location>
</feature>
<feature type="transmembrane region" description="Helical" evidence="6">
    <location>
        <begin position="325"/>
        <end position="346"/>
    </location>
</feature>
<feature type="transmembrane region" description="Helical" evidence="6">
    <location>
        <begin position="285"/>
        <end position="304"/>
    </location>
</feature>
<dbReference type="InterPro" id="IPR024371">
    <property type="entry name" value="AcetylCoA_trans_1-like"/>
</dbReference>
<comment type="caution">
    <text evidence="7">The sequence shown here is derived from an EMBL/GenBank/DDBJ whole genome shotgun (WGS) entry which is preliminary data.</text>
</comment>